<feature type="region of interest" description="Disordered" evidence="1">
    <location>
        <begin position="205"/>
        <end position="228"/>
    </location>
</feature>
<evidence type="ECO:0000313" key="3">
    <source>
        <dbReference type="Proteomes" id="UP000287101"/>
    </source>
</evidence>
<evidence type="ECO:0000256" key="1">
    <source>
        <dbReference type="SAM" id="MobiDB-lite"/>
    </source>
</evidence>
<dbReference type="Proteomes" id="UP000287101">
    <property type="component" value="Unassembled WGS sequence"/>
</dbReference>
<dbReference type="RefSeq" id="WP_126832199.1">
    <property type="nucleotide sequence ID" value="NZ_CBCRYB010000014.1"/>
</dbReference>
<feature type="region of interest" description="Disordered" evidence="1">
    <location>
        <begin position="152"/>
        <end position="192"/>
    </location>
</feature>
<proteinExistence type="predicted"/>
<sequence>MLKKLLWIGLAMLMLAAAFGAGAYGTRVYLERENAKSDRQEESSIVERLSAEIAELATYNEMPLEADKLPLSVEVLSKKVDRIRSDVDKLSDGQIKKESLQLSLEKIKSEYEAKVTEAEEVKRQQDEQRELEATKQAEALKEAEEKRKLAERELEEAKKREQEYKSQVKETERTMETEKKESGKSKEDEPFFKLPKLFTKGQAKDKAEEWYEKEHPNASDSRVTSRVFDKETDDKGAFWKVRGEAKEGRRGRVKTVFEVKVYDDGQIVSID</sequence>
<name>A0A430A6F3_9ENTE</name>
<keyword evidence="3" id="KW-1185">Reference proteome</keyword>
<feature type="compositionally biased region" description="Basic and acidic residues" evidence="1">
    <location>
        <begin position="152"/>
        <end position="191"/>
    </location>
</feature>
<dbReference type="EMBL" id="NGJY01000003">
    <property type="protein sequence ID" value="RSU02490.1"/>
    <property type="molecule type" value="Genomic_DNA"/>
</dbReference>
<evidence type="ECO:0000313" key="2">
    <source>
        <dbReference type="EMBL" id="RSU02490.1"/>
    </source>
</evidence>
<comment type="caution">
    <text evidence="2">The sequence shown here is derived from an EMBL/GenBank/DDBJ whole genome shotgun (WGS) entry which is preliminary data.</text>
</comment>
<feature type="compositionally biased region" description="Basic and acidic residues" evidence="1">
    <location>
        <begin position="205"/>
        <end position="217"/>
    </location>
</feature>
<reference evidence="2 3" key="1">
    <citation type="submission" date="2017-05" db="EMBL/GenBank/DDBJ databases">
        <title>Vagococcus spp. assemblies.</title>
        <authorList>
            <person name="Gulvik C.A."/>
        </authorList>
    </citation>
    <scope>NUCLEOTIDE SEQUENCE [LARGE SCALE GENOMIC DNA]</scope>
    <source>
        <strain evidence="2 3">CCUG 41755</strain>
    </source>
</reference>
<accession>A0A430A6F3</accession>
<dbReference type="AlphaFoldDB" id="A0A430A6F3"/>
<protein>
    <submittedName>
        <fullName evidence="2">Uncharacterized protein</fullName>
    </submittedName>
</protein>
<gene>
    <name evidence="2" type="ORF">CBF31_08980</name>
</gene>
<organism evidence="2 3">
    <name type="scientific">Vagococcus fessus</name>
    <dbReference type="NCBI Taxonomy" id="120370"/>
    <lineage>
        <taxon>Bacteria</taxon>
        <taxon>Bacillati</taxon>
        <taxon>Bacillota</taxon>
        <taxon>Bacilli</taxon>
        <taxon>Lactobacillales</taxon>
        <taxon>Enterococcaceae</taxon>
        <taxon>Vagococcus</taxon>
    </lineage>
</organism>